<accession>A0ABX7G3Q2</accession>
<proteinExistence type="predicted"/>
<reference evidence="2 3" key="1">
    <citation type="journal article" date="2012" name="Antonie Van Leeuwenhoek">
        <title>Shewanella litorisediminis sp. nov., a gammaproteobacterium isolated from a tidal flat sediment.</title>
        <authorList>
            <person name="Lee M.H."/>
            <person name="Yoon J.H."/>
        </authorList>
    </citation>
    <scope>NUCLEOTIDE SEQUENCE [LARGE SCALE GENOMIC DNA]</scope>
    <source>
        <strain evidence="2 3">SMK1-12</strain>
    </source>
</reference>
<dbReference type="Pfam" id="PF00085">
    <property type="entry name" value="Thioredoxin"/>
    <property type="match status" value="1"/>
</dbReference>
<dbReference type="InterPro" id="IPR013766">
    <property type="entry name" value="Thioredoxin_domain"/>
</dbReference>
<name>A0ABX7G3Q2_9GAMM</name>
<evidence type="ECO:0000259" key="1">
    <source>
        <dbReference type="Pfam" id="PF00085"/>
    </source>
</evidence>
<keyword evidence="3" id="KW-1185">Reference proteome</keyword>
<dbReference type="CDD" id="cd02947">
    <property type="entry name" value="TRX_family"/>
    <property type="match status" value="1"/>
</dbReference>
<dbReference type="RefSeq" id="WP_203325462.1">
    <property type="nucleotide sequence ID" value="NZ_CP069213.1"/>
</dbReference>
<dbReference type="EMBL" id="CP069213">
    <property type="protein sequence ID" value="QRH01793.1"/>
    <property type="molecule type" value="Genomic_DNA"/>
</dbReference>
<dbReference type="Gene3D" id="3.40.30.10">
    <property type="entry name" value="Glutaredoxin"/>
    <property type="match status" value="1"/>
</dbReference>
<dbReference type="InterPro" id="IPR036249">
    <property type="entry name" value="Thioredoxin-like_sf"/>
</dbReference>
<protein>
    <submittedName>
        <fullName evidence="2">Thioredoxin family protein</fullName>
    </submittedName>
</protein>
<gene>
    <name evidence="2" type="ORF">JQC75_18430</name>
</gene>
<sequence length="110" mass="11939">MLTLETPQQLAEALTQHPGLLLLIGGKDCGVCQAIKPRIADLLATEFPAMTLAYVDCHASGEALCGQLGVFSLPVIRVFFHGDSFGELARVFSMADIKNLLKRPYSLCFN</sequence>
<feature type="domain" description="Thioredoxin" evidence="1">
    <location>
        <begin position="19"/>
        <end position="101"/>
    </location>
</feature>
<organism evidence="2 3">
    <name type="scientific">Shewanella litorisediminis</name>
    <dbReference type="NCBI Taxonomy" id="1173586"/>
    <lineage>
        <taxon>Bacteria</taxon>
        <taxon>Pseudomonadati</taxon>
        <taxon>Pseudomonadota</taxon>
        <taxon>Gammaproteobacteria</taxon>
        <taxon>Alteromonadales</taxon>
        <taxon>Shewanellaceae</taxon>
        <taxon>Shewanella</taxon>
    </lineage>
</organism>
<dbReference type="SUPFAM" id="SSF52833">
    <property type="entry name" value="Thioredoxin-like"/>
    <property type="match status" value="1"/>
</dbReference>
<evidence type="ECO:0000313" key="2">
    <source>
        <dbReference type="EMBL" id="QRH01793.1"/>
    </source>
</evidence>
<dbReference type="Proteomes" id="UP000596252">
    <property type="component" value="Chromosome"/>
</dbReference>
<evidence type="ECO:0000313" key="3">
    <source>
        <dbReference type="Proteomes" id="UP000596252"/>
    </source>
</evidence>